<dbReference type="SUPFAM" id="SSF109604">
    <property type="entry name" value="HD-domain/PDEase-like"/>
    <property type="match status" value="1"/>
</dbReference>
<dbReference type="OrthoDB" id="9816273at2"/>
<dbReference type="Pfam" id="PF13487">
    <property type="entry name" value="HD_5"/>
    <property type="match status" value="1"/>
</dbReference>
<evidence type="ECO:0000259" key="2">
    <source>
        <dbReference type="PROSITE" id="PS50110"/>
    </source>
</evidence>
<evidence type="ECO:0000259" key="3">
    <source>
        <dbReference type="PROSITE" id="PS51832"/>
    </source>
</evidence>
<dbReference type="Gene3D" id="1.10.3210.10">
    <property type="entry name" value="Hypothetical protein af1432"/>
    <property type="match status" value="1"/>
</dbReference>
<feature type="modified residue" description="4-aspartylphosphate" evidence="1">
    <location>
        <position position="79"/>
    </location>
</feature>
<sequence>MSDELVFNDVQTEDVPIATGEPWTVLVVDDEPDVHKVTEIVLRNFTFEGRPLHIIKALSGEEGIQKLSEHDNIAVALIDVVMESDHAGLHLVEYIRKDKKNNRIRIVLRTGQPGQAPEEEVIQRYDIHDYKDKTELTRTKLHTLLYSTLRSYRDICTIEQQRDSLRLVLNAITAVNESSTLKRFASAVLEQLIGLLHIRPNTLYCAVQTLEDMPGKLHILAATGNMTTLTDEIELDAIPEAPRQALTDALVTQSSIHTQNYYVGYYTAPAGSSKLLYVELTQELDHDARQLLEVYCANVAATYHTLVLKEDVEVTQRELIYMLGEAVEKRSKETGGHVKRVALISELLAKAAGLSNSEAKYIKLASPLHDLGKIAIPDNILNKPGKLDAHEWAIMQTHAELGEHMLQLSNKPLFNLAAIIAGQHHEKWDGSGYPRALKGTDIHIAGRITALADVFDALNNSRCYKPAWPLEQTLELIQNQKGKHFDPSLVDLLFLHLDKIQEICLEYPD</sequence>
<dbReference type="AlphaFoldDB" id="A0A5P1RFB4"/>
<dbReference type="RefSeq" id="WP_138989071.1">
    <property type="nucleotide sequence ID" value="NZ_CP043869.1"/>
</dbReference>
<dbReference type="PROSITE" id="PS50110">
    <property type="entry name" value="RESPONSE_REGULATORY"/>
    <property type="match status" value="1"/>
</dbReference>
<dbReference type="InterPro" id="IPR003607">
    <property type="entry name" value="HD/PDEase_dom"/>
</dbReference>
<dbReference type="PROSITE" id="PS51832">
    <property type="entry name" value="HD_GYP"/>
    <property type="match status" value="1"/>
</dbReference>
<evidence type="ECO:0000256" key="1">
    <source>
        <dbReference type="PROSITE-ProRule" id="PRU00169"/>
    </source>
</evidence>
<dbReference type="PANTHER" id="PTHR45228:SF9">
    <property type="entry name" value="3'3'-CGAMP-SPECIFIC PHOSPHODIESTERASE 2"/>
    <property type="match status" value="1"/>
</dbReference>
<organism evidence="4 5">
    <name type="scientific">Neptunomonas concharum</name>
    <dbReference type="NCBI Taxonomy" id="1031538"/>
    <lineage>
        <taxon>Bacteria</taxon>
        <taxon>Pseudomonadati</taxon>
        <taxon>Pseudomonadota</taxon>
        <taxon>Gammaproteobacteria</taxon>
        <taxon>Oceanospirillales</taxon>
        <taxon>Oceanospirillaceae</taxon>
        <taxon>Neptunomonas</taxon>
    </lineage>
</organism>
<dbReference type="SMART" id="SM00471">
    <property type="entry name" value="HDc"/>
    <property type="match status" value="1"/>
</dbReference>
<dbReference type="Gene3D" id="3.40.50.2300">
    <property type="match status" value="1"/>
</dbReference>
<dbReference type="InterPro" id="IPR001789">
    <property type="entry name" value="Sig_transdc_resp-reg_receiver"/>
</dbReference>
<evidence type="ECO:0000313" key="5">
    <source>
        <dbReference type="Proteomes" id="UP000324760"/>
    </source>
</evidence>
<proteinExistence type="predicted"/>
<dbReference type="SUPFAM" id="SSF52172">
    <property type="entry name" value="CheY-like"/>
    <property type="match status" value="1"/>
</dbReference>
<dbReference type="GO" id="GO:0000160">
    <property type="term" value="P:phosphorelay signal transduction system"/>
    <property type="evidence" value="ECO:0007669"/>
    <property type="project" value="InterPro"/>
</dbReference>
<dbReference type="KEGG" id="ncu:F0U83_15195"/>
<dbReference type="InterPro" id="IPR052020">
    <property type="entry name" value="Cyclic_di-GMP/3'3'-cGAMP_PDE"/>
</dbReference>
<name>A0A5P1RFB4_9GAMM</name>
<evidence type="ECO:0000313" key="4">
    <source>
        <dbReference type="EMBL" id="QEQ97951.1"/>
    </source>
</evidence>
<dbReference type="Proteomes" id="UP000324760">
    <property type="component" value="Chromosome"/>
</dbReference>
<dbReference type="PANTHER" id="PTHR45228">
    <property type="entry name" value="CYCLIC DI-GMP PHOSPHODIESTERASE TM_0186-RELATED"/>
    <property type="match status" value="1"/>
</dbReference>
<dbReference type="Pfam" id="PF11849">
    <property type="entry name" value="DUF3369"/>
    <property type="match status" value="1"/>
</dbReference>
<dbReference type="CDD" id="cd00077">
    <property type="entry name" value="HDc"/>
    <property type="match status" value="1"/>
</dbReference>
<gene>
    <name evidence="4" type="ORF">F0U83_15195</name>
</gene>
<dbReference type="InterPro" id="IPR037522">
    <property type="entry name" value="HD_GYP_dom"/>
</dbReference>
<dbReference type="InterPro" id="IPR011006">
    <property type="entry name" value="CheY-like_superfamily"/>
</dbReference>
<dbReference type="EMBL" id="CP043869">
    <property type="protein sequence ID" value="QEQ97951.1"/>
    <property type="molecule type" value="Genomic_DNA"/>
</dbReference>
<keyword evidence="5" id="KW-1185">Reference proteome</keyword>
<reference evidence="4 5" key="1">
    <citation type="journal article" date="2019" name="Biochem. Eng. J.">
        <title>Metabolic engineering of the marine bacteria Neptunomonas concharum for the production of acetoin and meso-2,3-butanediol from acetate.</title>
        <authorList>
            <person name="Li W."/>
            <person name="Pu N."/>
            <person name="Liu C.-X."/>
            <person name="Yuan Q.-P."/>
            <person name="Li Z.-J."/>
        </authorList>
    </citation>
    <scope>NUCLEOTIDE SEQUENCE [LARGE SCALE GENOMIC DNA]</scope>
    <source>
        <strain evidence="4 5">JCM17730</strain>
    </source>
</reference>
<protein>
    <submittedName>
        <fullName evidence="4">DUF3369 domain-containing protein</fullName>
    </submittedName>
</protein>
<dbReference type="GO" id="GO:0008081">
    <property type="term" value="F:phosphoric diester hydrolase activity"/>
    <property type="evidence" value="ECO:0007669"/>
    <property type="project" value="UniProtKB-ARBA"/>
</dbReference>
<accession>A0A5P1RFB4</accession>
<feature type="domain" description="Response regulatory" evidence="2">
    <location>
        <begin position="24"/>
        <end position="148"/>
    </location>
</feature>
<keyword evidence="1" id="KW-0597">Phosphoprotein</keyword>
<dbReference type="InterPro" id="IPR021800">
    <property type="entry name" value="DUF3369"/>
</dbReference>
<feature type="domain" description="HD-GYP" evidence="3">
    <location>
        <begin position="312"/>
        <end position="509"/>
    </location>
</feature>